<comment type="caution">
    <text evidence="2">The sequence shown here is derived from an EMBL/GenBank/DDBJ whole genome shotgun (WGS) entry which is preliminary data.</text>
</comment>
<dbReference type="Gene3D" id="1.10.10.10">
    <property type="entry name" value="Winged helix-like DNA-binding domain superfamily/Winged helix DNA-binding domain"/>
    <property type="match status" value="1"/>
</dbReference>
<dbReference type="Proteomes" id="UP001385809">
    <property type="component" value="Unassembled WGS sequence"/>
</dbReference>
<protein>
    <submittedName>
        <fullName evidence="2">MarR family transcriptional regulator</fullName>
    </submittedName>
</protein>
<dbReference type="SMART" id="SM00347">
    <property type="entry name" value="HTH_MARR"/>
    <property type="match status" value="1"/>
</dbReference>
<organism evidence="2 3">
    <name type="scientific">Actinomycetospora aurantiaca</name>
    <dbReference type="NCBI Taxonomy" id="3129233"/>
    <lineage>
        <taxon>Bacteria</taxon>
        <taxon>Bacillati</taxon>
        <taxon>Actinomycetota</taxon>
        <taxon>Actinomycetes</taxon>
        <taxon>Pseudonocardiales</taxon>
        <taxon>Pseudonocardiaceae</taxon>
        <taxon>Actinomycetospora</taxon>
    </lineage>
</organism>
<dbReference type="InterPro" id="IPR000835">
    <property type="entry name" value="HTH_MarR-typ"/>
</dbReference>
<evidence type="ECO:0000313" key="2">
    <source>
        <dbReference type="EMBL" id="MEJ2871336.1"/>
    </source>
</evidence>
<dbReference type="Pfam" id="PF12802">
    <property type="entry name" value="MarR_2"/>
    <property type="match status" value="1"/>
</dbReference>
<dbReference type="PANTHER" id="PTHR33164">
    <property type="entry name" value="TRANSCRIPTIONAL REGULATOR, MARR FAMILY"/>
    <property type="match status" value="1"/>
</dbReference>
<name>A0ABU8MVJ3_9PSEU</name>
<evidence type="ECO:0000259" key="1">
    <source>
        <dbReference type="PROSITE" id="PS50995"/>
    </source>
</evidence>
<gene>
    <name evidence="2" type="ORF">WCD74_26500</name>
</gene>
<dbReference type="PROSITE" id="PS50995">
    <property type="entry name" value="HTH_MARR_2"/>
    <property type="match status" value="1"/>
</dbReference>
<keyword evidence="3" id="KW-1185">Reference proteome</keyword>
<dbReference type="SUPFAM" id="SSF46785">
    <property type="entry name" value="Winged helix' DNA-binding domain"/>
    <property type="match status" value="1"/>
</dbReference>
<accession>A0ABU8MVJ3</accession>
<dbReference type="InterPro" id="IPR036388">
    <property type="entry name" value="WH-like_DNA-bd_sf"/>
</dbReference>
<reference evidence="2 3" key="1">
    <citation type="submission" date="2024-03" db="EMBL/GenBank/DDBJ databases">
        <title>Actinomycetospora sp. OC33-EN08, a novel actinomycete isolated from wild orchid (Aerides multiflora).</title>
        <authorList>
            <person name="Suriyachadkun C."/>
        </authorList>
    </citation>
    <scope>NUCLEOTIDE SEQUENCE [LARGE SCALE GENOMIC DNA]</scope>
    <source>
        <strain evidence="2 3">OC33-EN08</strain>
    </source>
</reference>
<proteinExistence type="predicted"/>
<dbReference type="EMBL" id="JBBEGN010000021">
    <property type="protein sequence ID" value="MEJ2871336.1"/>
    <property type="molecule type" value="Genomic_DNA"/>
</dbReference>
<feature type="domain" description="HTH marR-type" evidence="1">
    <location>
        <begin position="11"/>
        <end position="143"/>
    </location>
</feature>
<dbReference type="RefSeq" id="WP_337697903.1">
    <property type="nucleotide sequence ID" value="NZ_JBBEGN010000021.1"/>
</dbReference>
<dbReference type="InterPro" id="IPR039422">
    <property type="entry name" value="MarR/SlyA-like"/>
</dbReference>
<sequence length="147" mass="15842">MAGDGDDARPPLSTAFLLMTLGGRIREEIEERLRAERMSLRHLSALGHLARHPGLSYSELARRAGITPQSMQATLNALEERGAVERVTVPGRGRSAQLHVTAEGLRLRRVGTDVVAGIDDRLRVQLGDPTRDALTDALSGLLSGADD</sequence>
<evidence type="ECO:0000313" key="3">
    <source>
        <dbReference type="Proteomes" id="UP001385809"/>
    </source>
</evidence>
<dbReference type="InterPro" id="IPR036390">
    <property type="entry name" value="WH_DNA-bd_sf"/>
</dbReference>
<dbReference type="PANTHER" id="PTHR33164:SF43">
    <property type="entry name" value="HTH-TYPE TRANSCRIPTIONAL REPRESSOR YETL"/>
    <property type="match status" value="1"/>
</dbReference>